<dbReference type="Gramene" id="ONK80755">
    <property type="protein sequence ID" value="ONK80755"/>
    <property type="gene ID" value="A4U43_C01F21350"/>
</dbReference>
<organism evidence="1 2">
    <name type="scientific">Asparagus officinalis</name>
    <name type="common">Garden asparagus</name>
    <dbReference type="NCBI Taxonomy" id="4686"/>
    <lineage>
        <taxon>Eukaryota</taxon>
        <taxon>Viridiplantae</taxon>
        <taxon>Streptophyta</taxon>
        <taxon>Embryophyta</taxon>
        <taxon>Tracheophyta</taxon>
        <taxon>Spermatophyta</taxon>
        <taxon>Magnoliopsida</taxon>
        <taxon>Liliopsida</taxon>
        <taxon>Asparagales</taxon>
        <taxon>Asparagaceae</taxon>
        <taxon>Asparagoideae</taxon>
        <taxon>Asparagus</taxon>
    </lineage>
</organism>
<dbReference type="AlphaFoldDB" id="A0A5P1FR17"/>
<accession>A0A5P1FR17</accession>
<name>A0A5P1FR17_ASPOF</name>
<evidence type="ECO:0000313" key="2">
    <source>
        <dbReference type="Proteomes" id="UP000243459"/>
    </source>
</evidence>
<keyword evidence="2" id="KW-1185">Reference proteome</keyword>
<dbReference type="Proteomes" id="UP000243459">
    <property type="component" value="Chromosome 1"/>
</dbReference>
<protein>
    <submittedName>
        <fullName evidence="1">Uncharacterized protein</fullName>
    </submittedName>
</protein>
<reference evidence="2" key="1">
    <citation type="journal article" date="2017" name="Nat. Commun.">
        <title>The asparagus genome sheds light on the origin and evolution of a young Y chromosome.</title>
        <authorList>
            <person name="Harkess A."/>
            <person name="Zhou J."/>
            <person name="Xu C."/>
            <person name="Bowers J.E."/>
            <person name="Van der Hulst R."/>
            <person name="Ayyampalayam S."/>
            <person name="Mercati F."/>
            <person name="Riccardi P."/>
            <person name="McKain M.R."/>
            <person name="Kakrana A."/>
            <person name="Tang H."/>
            <person name="Ray J."/>
            <person name="Groenendijk J."/>
            <person name="Arikit S."/>
            <person name="Mathioni S.M."/>
            <person name="Nakano M."/>
            <person name="Shan H."/>
            <person name="Telgmann-Rauber A."/>
            <person name="Kanno A."/>
            <person name="Yue Z."/>
            <person name="Chen H."/>
            <person name="Li W."/>
            <person name="Chen Y."/>
            <person name="Xu X."/>
            <person name="Zhang Y."/>
            <person name="Luo S."/>
            <person name="Chen H."/>
            <person name="Gao J."/>
            <person name="Mao Z."/>
            <person name="Pires J.C."/>
            <person name="Luo M."/>
            <person name="Kudrna D."/>
            <person name="Wing R.A."/>
            <person name="Meyers B.C."/>
            <person name="Yi K."/>
            <person name="Kong H."/>
            <person name="Lavrijsen P."/>
            <person name="Sunseri F."/>
            <person name="Falavigna A."/>
            <person name="Ye Y."/>
            <person name="Leebens-Mack J.H."/>
            <person name="Chen G."/>
        </authorList>
    </citation>
    <scope>NUCLEOTIDE SEQUENCE [LARGE SCALE GENOMIC DNA]</scope>
    <source>
        <strain evidence="2">cv. DH0086</strain>
    </source>
</reference>
<sequence length="149" mass="17236">MLTHTDAHEVVEVLVTQRESELNQLKKCWAEMEGELAGSWRYRRRCKACRRSSIKPDLGIANEQAKYLESKVKVEKRERKDAYEQTHVAWLETKNLKYSSRVRVCLNVLKTFIVDGGLRMVEEGEELGIELDEGLDEVGSRKKKLVISI</sequence>
<evidence type="ECO:0000313" key="1">
    <source>
        <dbReference type="EMBL" id="ONK80755.1"/>
    </source>
</evidence>
<dbReference type="EMBL" id="CM007381">
    <property type="protein sequence ID" value="ONK80755.1"/>
    <property type="molecule type" value="Genomic_DNA"/>
</dbReference>
<proteinExistence type="predicted"/>
<gene>
    <name evidence="1" type="ORF">A4U43_C01F21350</name>
</gene>